<feature type="transmembrane region" description="Helical" evidence="5">
    <location>
        <begin position="167"/>
        <end position="187"/>
    </location>
</feature>
<evidence type="ECO:0000259" key="6">
    <source>
        <dbReference type="Pfam" id="PF01699"/>
    </source>
</evidence>
<comment type="subcellular location">
    <subcellularLocation>
        <location evidence="1">Membrane</location>
        <topology evidence="1">Multi-pass membrane protein</topology>
    </subcellularLocation>
</comment>
<dbReference type="EMBL" id="WSRP01000015">
    <property type="protein sequence ID" value="MVX56756.1"/>
    <property type="molecule type" value="Genomic_DNA"/>
</dbReference>
<dbReference type="GO" id="GO:0006874">
    <property type="term" value="P:intracellular calcium ion homeostasis"/>
    <property type="evidence" value="ECO:0007669"/>
    <property type="project" value="TreeGrafter"/>
</dbReference>
<evidence type="ECO:0000256" key="5">
    <source>
        <dbReference type="SAM" id="Phobius"/>
    </source>
</evidence>
<dbReference type="NCBIfam" id="TIGR00367">
    <property type="entry name" value="calcium/sodium antiporter"/>
    <property type="match status" value="1"/>
</dbReference>
<dbReference type="InterPro" id="IPR044880">
    <property type="entry name" value="NCX_ion-bd_dom_sf"/>
</dbReference>
<dbReference type="PANTHER" id="PTHR10846">
    <property type="entry name" value="SODIUM/POTASSIUM/CALCIUM EXCHANGER"/>
    <property type="match status" value="1"/>
</dbReference>
<feature type="transmembrane region" description="Helical" evidence="5">
    <location>
        <begin position="207"/>
        <end position="230"/>
    </location>
</feature>
<feature type="transmembrane region" description="Helical" evidence="5">
    <location>
        <begin position="75"/>
        <end position="96"/>
    </location>
</feature>
<proteinExistence type="predicted"/>
<sequence length="318" mass="33577">MELAITIALFVLGLIFVIKGGDYFVDAASWIAEKTGVPKLIVGATIVSVATTLPEMLVSCMAAAQGKVDLSIGNAVGSVTANIGLIMALAIIFMPGAINRKTYLLKSILMLTAAALIALCGFFGQVSIPISCALIAIFALFIWENIRDALHHMRQKKDRSEDEIENVRKGVIAAKFIFGAAGIIVGAQLLVDNGSLIAQHIGIPERVIGVTLVAVGTSLPELITTITAIIKRQSALSIGNILGANIIDLTLIMPLSSLIAGKPLPISPSMAMIDLPACLFVGLIAIVPAMILSKFSRWQGILLLLVYAGYITLTCSRI</sequence>
<keyword evidence="4 5" id="KW-0472">Membrane</keyword>
<dbReference type="InterPro" id="IPR004837">
    <property type="entry name" value="NaCa_Exmemb"/>
</dbReference>
<dbReference type="GO" id="GO:0008273">
    <property type="term" value="F:calcium, potassium:sodium antiporter activity"/>
    <property type="evidence" value="ECO:0007669"/>
    <property type="project" value="TreeGrafter"/>
</dbReference>
<keyword evidence="8" id="KW-1185">Reference proteome</keyword>
<dbReference type="Proteomes" id="UP000472580">
    <property type="component" value="Unassembled WGS sequence"/>
</dbReference>
<dbReference type="GO" id="GO:0005262">
    <property type="term" value="F:calcium channel activity"/>
    <property type="evidence" value="ECO:0007669"/>
    <property type="project" value="TreeGrafter"/>
</dbReference>
<feature type="domain" description="Sodium/calcium exchanger membrane region" evidence="6">
    <location>
        <begin position="175"/>
        <end position="313"/>
    </location>
</feature>
<dbReference type="OrthoDB" id="9794225at2"/>
<dbReference type="Gene3D" id="1.20.1420.30">
    <property type="entry name" value="NCX, central ion-binding region"/>
    <property type="match status" value="1"/>
</dbReference>
<evidence type="ECO:0000256" key="4">
    <source>
        <dbReference type="ARBA" id="ARBA00023136"/>
    </source>
</evidence>
<gene>
    <name evidence="7" type="ORF">E5987_05975</name>
</gene>
<evidence type="ECO:0000313" key="7">
    <source>
        <dbReference type="EMBL" id="MVX56756.1"/>
    </source>
</evidence>
<reference evidence="7 8" key="1">
    <citation type="submission" date="2019-12" db="EMBL/GenBank/DDBJ databases">
        <title>Microbes associate with the intestines of laboratory mice.</title>
        <authorList>
            <person name="Navarre W."/>
            <person name="Wong E."/>
        </authorList>
    </citation>
    <scope>NUCLEOTIDE SEQUENCE [LARGE SCALE GENOMIC DNA]</scope>
    <source>
        <strain evidence="7 8">NM82_D38</strain>
    </source>
</reference>
<dbReference type="RefSeq" id="WP_160335186.1">
    <property type="nucleotide sequence ID" value="NZ_WSRP01000015.1"/>
</dbReference>
<protein>
    <submittedName>
        <fullName evidence="7">Calcium/sodium antiporter</fullName>
    </submittedName>
</protein>
<keyword evidence="3 5" id="KW-1133">Transmembrane helix</keyword>
<dbReference type="PANTHER" id="PTHR10846:SF8">
    <property type="entry name" value="INNER MEMBRANE PROTEIN YRBG"/>
    <property type="match status" value="1"/>
</dbReference>
<dbReference type="GO" id="GO:0005886">
    <property type="term" value="C:plasma membrane"/>
    <property type="evidence" value="ECO:0007669"/>
    <property type="project" value="TreeGrafter"/>
</dbReference>
<feature type="domain" description="Sodium/calcium exchanger membrane region" evidence="6">
    <location>
        <begin position="7"/>
        <end position="143"/>
    </location>
</feature>
<accession>A0A6L6YGK8</accession>
<dbReference type="AlphaFoldDB" id="A0A6L6YGK8"/>
<name>A0A6L6YGK8_9BURK</name>
<feature type="transmembrane region" description="Helical" evidence="5">
    <location>
        <begin position="273"/>
        <end position="292"/>
    </location>
</feature>
<comment type="caution">
    <text evidence="7">The sequence shown here is derived from an EMBL/GenBank/DDBJ whole genome shotgun (WGS) entry which is preliminary data.</text>
</comment>
<feature type="transmembrane region" description="Helical" evidence="5">
    <location>
        <begin position="128"/>
        <end position="146"/>
    </location>
</feature>
<evidence type="ECO:0000313" key="8">
    <source>
        <dbReference type="Proteomes" id="UP000472580"/>
    </source>
</evidence>
<keyword evidence="2 5" id="KW-0812">Transmembrane</keyword>
<evidence type="ECO:0000256" key="2">
    <source>
        <dbReference type="ARBA" id="ARBA00022692"/>
    </source>
</evidence>
<evidence type="ECO:0000256" key="3">
    <source>
        <dbReference type="ARBA" id="ARBA00022989"/>
    </source>
</evidence>
<organism evidence="7 8">
    <name type="scientific">Parasutterella muris</name>
    <dbReference type="NCBI Taxonomy" id="2565572"/>
    <lineage>
        <taxon>Bacteria</taxon>
        <taxon>Pseudomonadati</taxon>
        <taxon>Pseudomonadota</taxon>
        <taxon>Betaproteobacteria</taxon>
        <taxon>Burkholderiales</taxon>
        <taxon>Sutterellaceae</taxon>
        <taxon>Parasutterella</taxon>
    </lineage>
</organism>
<dbReference type="InterPro" id="IPR004481">
    <property type="entry name" value="K/Na/Ca-exchanger"/>
</dbReference>
<dbReference type="Pfam" id="PF01699">
    <property type="entry name" value="Na_Ca_ex"/>
    <property type="match status" value="2"/>
</dbReference>
<evidence type="ECO:0000256" key="1">
    <source>
        <dbReference type="ARBA" id="ARBA00004141"/>
    </source>
</evidence>
<feature type="transmembrane region" description="Helical" evidence="5">
    <location>
        <begin position="242"/>
        <end position="261"/>
    </location>
</feature>